<sequence length="286" mass="31321">MTSQQNKNIWFVTGASKGLGLTLVQHLLARGYAVAATSRNLTELQQNVPPNEDRFLPLHMDLANEASVRQAIEQTIKTFGRLDVVVNNAGYGQVGALEELSDKEARRNFDVNVFGLLHVLRHATPHLRQQGAGRVFNISSVGGFMGDFPGWGIYCATKFAVAGLTESYAAEVQEFGVQASVVYPGYFRTDFLTAGSLGTPRQPLAAYQAVRDSQQQHEQQINGNQPGDPEKAAAVLRELSEAPQQPVHVFLGEDAYQMADQKIATVQQQMQQWQHLAAATNLSVEA</sequence>
<dbReference type="PROSITE" id="PS00061">
    <property type="entry name" value="ADH_SHORT"/>
    <property type="match status" value="1"/>
</dbReference>
<evidence type="ECO:0000256" key="2">
    <source>
        <dbReference type="ARBA" id="ARBA00023002"/>
    </source>
</evidence>
<dbReference type="Proteomes" id="UP000829925">
    <property type="component" value="Chromosome"/>
</dbReference>
<dbReference type="AlphaFoldDB" id="A0A8T9T641"/>
<dbReference type="Gene3D" id="3.40.50.720">
    <property type="entry name" value="NAD(P)-binding Rossmann-like Domain"/>
    <property type="match status" value="1"/>
</dbReference>
<evidence type="ECO:0000256" key="1">
    <source>
        <dbReference type="ARBA" id="ARBA00006484"/>
    </source>
</evidence>
<dbReference type="InterPro" id="IPR020904">
    <property type="entry name" value="Sc_DH/Rdtase_CS"/>
</dbReference>
<dbReference type="SMART" id="SM00822">
    <property type="entry name" value="PKS_KR"/>
    <property type="match status" value="1"/>
</dbReference>
<protein>
    <submittedName>
        <fullName evidence="5">SDR family oxidoreductase</fullName>
    </submittedName>
</protein>
<reference evidence="5 6" key="1">
    <citation type="submission" date="2022-04" db="EMBL/GenBank/DDBJ databases">
        <title>Hymenobacter sp. isolated from the air.</title>
        <authorList>
            <person name="Won M."/>
            <person name="Lee C.-M."/>
            <person name="Woen H.-Y."/>
            <person name="Kwon S.-W."/>
        </authorList>
    </citation>
    <scope>NUCLEOTIDE SEQUENCE [LARGE SCALE GENOMIC DNA]</scope>
    <source>
        <strain evidence="6">5413 J-13</strain>
    </source>
</reference>
<keyword evidence="2" id="KW-0560">Oxidoreductase</keyword>
<gene>
    <name evidence="5" type="ORF">MUN82_10710</name>
</gene>
<dbReference type="PANTHER" id="PTHR43976">
    <property type="entry name" value="SHORT CHAIN DEHYDROGENASE"/>
    <property type="match status" value="1"/>
</dbReference>
<dbReference type="InterPro" id="IPR057326">
    <property type="entry name" value="KR_dom"/>
</dbReference>
<dbReference type="SUPFAM" id="SSF51735">
    <property type="entry name" value="NAD(P)-binding Rossmann-fold domains"/>
    <property type="match status" value="1"/>
</dbReference>
<dbReference type="PRINTS" id="PR00081">
    <property type="entry name" value="GDHRDH"/>
</dbReference>
<dbReference type="KEGG" id="haei:MUN82_10710"/>
<evidence type="ECO:0000259" key="4">
    <source>
        <dbReference type="SMART" id="SM00822"/>
    </source>
</evidence>
<dbReference type="CDD" id="cd05374">
    <property type="entry name" value="17beta-HSD-like_SDR_c"/>
    <property type="match status" value="1"/>
</dbReference>
<proteinExistence type="inferred from homology"/>
<dbReference type="RefSeq" id="WP_245097386.1">
    <property type="nucleotide sequence ID" value="NZ_CP095053.1"/>
</dbReference>
<evidence type="ECO:0000313" key="5">
    <source>
        <dbReference type="EMBL" id="UOR07546.1"/>
    </source>
</evidence>
<accession>A0A8T9T641</accession>
<evidence type="ECO:0000313" key="6">
    <source>
        <dbReference type="Proteomes" id="UP000829925"/>
    </source>
</evidence>
<dbReference type="EMBL" id="CP095053">
    <property type="protein sequence ID" value="UOR07546.1"/>
    <property type="molecule type" value="Genomic_DNA"/>
</dbReference>
<name>A0A8T9T641_9BACT</name>
<feature type="domain" description="Ketoreductase" evidence="4">
    <location>
        <begin position="8"/>
        <end position="190"/>
    </location>
</feature>
<dbReference type="PANTHER" id="PTHR43976:SF16">
    <property type="entry name" value="SHORT-CHAIN DEHYDROGENASE_REDUCTASE FAMILY PROTEIN"/>
    <property type="match status" value="1"/>
</dbReference>
<organism evidence="5 6">
    <name type="scientific">Hymenobacter aerilatus</name>
    <dbReference type="NCBI Taxonomy" id="2932251"/>
    <lineage>
        <taxon>Bacteria</taxon>
        <taxon>Pseudomonadati</taxon>
        <taxon>Bacteroidota</taxon>
        <taxon>Cytophagia</taxon>
        <taxon>Cytophagales</taxon>
        <taxon>Hymenobacteraceae</taxon>
        <taxon>Hymenobacter</taxon>
    </lineage>
</organism>
<keyword evidence="6" id="KW-1185">Reference proteome</keyword>
<dbReference type="GO" id="GO:0016491">
    <property type="term" value="F:oxidoreductase activity"/>
    <property type="evidence" value="ECO:0007669"/>
    <property type="project" value="UniProtKB-KW"/>
</dbReference>
<dbReference type="InterPro" id="IPR036291">
    <property type="entry name" value="NAD(P)-bd_dom_sf"/>
</dbReference>
<dbReference type="Pfam" id="PF00106">
    <property type="entry name" value="adh_short"/>
    <property type="match status" value="1"/>
</dbReference>
<dbReference type="PRINTS" id="PR00080">
    <property type="entry name" value="SDRFAMILY"/>
</dbReference>
<comment type="similarity">
    <text evidence="1 3">Belongs to the short-chain dehydrogenases/reductases (SDR) family.</text>
</comment>
<evidence type="ECO:0000256" key="3">
    <source>
        <dbReference type="RuleBase" id="RU000363"/>
    </source>
</evidence>
<dbReference type="InterPro" id="IPR051911">
    <property type="entry name" value="SDR_oxidoreductase"/>
</dbReference>
<dbReference type="InterPro" id="IPR002347">
    <property type="entry name" value="SDR_fam"/>
</dbReference>